<feature type="compositionally biased region" description="Low complexity" evidence="1">
    <location>
        <begin position="236"/>
        <end position="253"/>
    </location>
</feature>
<dbReference type="InterPro" id="IPR058489">
    <property type="entry name" value="DUF8176"/>
</dbReference>
<dbReference type="RefSeq" id="WP_195000217.1">
    <property type="nucleotide sequence ID" value="NZ_JADLQN010000001.1"/>
</dbReference>
<evidence type="ECO:0000313" key="5">
    <source>
        <dbReference type="Proteomes" id="UP000707731"/>
    </source>
</evidence>
<feature type="region of interest" description="Disordered" evidence="1">
    <location>
        <begin position="216"/>
        <end position="258"/>
    </location>
</feature>
<feature type="compositionally biased region" description="Basic and acidic residues" evidence="1">
    <location>
        <begin position="176"/>
        <end position="203"/>
    </location>
</feature>
<protein>
    <recommendedName>
        <fullName evidence="3">DUF8176 domain-containing protein</fullName>
    </recommendedName>
</protein>
<proteinExistence type="predicted"/>
<reference evidence="4 5" key="1">
    <citation type="submission" date="2020-10" db="EMBL/GenBank/DDBJ databases">
        <title>Identification of Nocardia species via Next-generation sequencing and recognition of intraspecies genetic diversity.</title>
        <authorList>
            <person name="Li P."/>
            <person name="Li P."/>
            <person name="Lu B."/>
        </authorList>
    </citation>
    <scope>NUCLEOTIDE SEQUENCE [LARGE SCALE GENOMIC DNA]</scope>
    <source>
        <strain evidence="4 5">BJ06-0143</strain>
    </source>
</reference>
<evidence type="ECO:0000313" key="4">
    <source>
        <dbReference type="EMBL" id="MBF6353286.1"/>
    </source>
</evidence>
<keyword evidence="2" id="KW-0812">Transmembrane</keyword>
<gene>
    <name evidence="4" type="ORF">IU449_01770</name>
</gene>
<accession>A0ABS0D497</accession>
<feature type="compositionally biased region" description="Basic and acidic residues" evidence="1">
    <location>
        <begin position="129"/>
        <end position="146"/>
    </location>
</feature>
<feature type="domain" description="DUF8176" evidence="3">
    <location>
        <begin position="319"/>
        <end position="442"/>
    </location>
</feature>
<feature type="region of interest" description="Disordered" evidence="1">
    <location>
        <begin position="1"/>
        <end position="203"/>
    </location>
</feature>
<keyword evidence="2" id="KW-1133">Transmembrane helix</keyword>
<keyword evidence="2" id="KW-0472">Membrane</keyword>
<feature type="compositionally biased region" description="Acidic residues" evidence="1">
    <location>
        <begin position="154"/>
        <end position="170"/>
    </location>
</feature>
<name>A0ABS0D497_9NOCA</name>
<dbReference type="Proteomes" id="UP000707731">
    <property type="component" value="Unassembled WGS sequence"/>
</dbReference>
<evidence type="ECO:0000259" key="3">
    <source>
        <dbReference type="Pfam" id="PF26527"/>
    </source>
</evidence>
<evidence type="ECO:0000256" key="1">
    <source>
        <dbReference type="SAM" id="MobiDB-lite"/>
    </source>
</evidence>
<keyword evidence="5" id="KW-1185">Reference proteome</keyword>
<evidence type="ECO:0000256" key="2">
    <source>
        <dbReference type="SAM" id="Phobius"/>
    </source>
</evidence>
<dbReference type="EMBL" id="JADLQN010000001">
    <property type="protein sequence ID" value="MBF6353286.1"/>
    <property type="molecule type" value="Genomic_DNA"/>
</dbReference>
<organism evidence="4 5">
    <name type="scientific">Nocardia higoensis</name>
    <dbReference type="NCBI Taxonomy" id="228599"/>
    <lineage>
        <taxon>Bacteria</taxon>
        <taxon>Bacillati</taxon>
        <taxon>Actinomycetota</taxon>
        <taxon>Actinomycetes</taxon>
        <taxon>Mycobacteriales</taxon>
        <taxon>Nocardiaceae</taxon>
        <taxon>Nocardia</taxon>
    </lineage>
</organism>
<comment type="caution">
    <text evidence="4">The sequence shown here is derived from an EMBL/GenBank/DDBJ whole genome shotgun (WGS) entry which is preliminary data.</text>
</comment>
<feature type="transmembrane region" description="Helical" evidence="2">
    <location>
        <begin position="263"/>
        <end position="283"/>
    </location>
</feature>
<dbReference type="Pfam" id="PF26527">
    <property type="entry name" value="DUF8176"/>
    <property type="match status" value="1"/>
</dbReference>
<sequence length="445" mass="46949">MTPSDRDPNTPGPANPFDTGLPMVRMPPPAESKGKRKRRRQAGRVIGRNIDAARVEPAVIDSAGPAGEPIPPLPVPERSRPTGDWAQWLEPGAATARSAERTSAGERAWAGERAPTGAGGSAAGAPADHVYEDWDVRDDHSGDNHSVDSYSDANYDDESGSTADVFDELDLTGRAAADHDAAGHGPGDRADHDPDDAHSLDADVVDRRFDRRYSAANIFDENEPGEPKPLPSLIDRTGGSPGPSLRRPRPQGGDTDSRNDRMLAVLVVVGVLIAVGSIVWAVLPGSSPEQRAEQPPVEQATVTPAPTTLAPEAAAVATPGCEQRNSADVVSGTQPGGTTDGPSAILAFEHAYYVLRSGAAARAVVTPGSAVPDAAQIQRGIDQVPVGTRYCVHITKAQPPSTDGLTRWEVRLTQQYPDEEPKTFLQSIATRSHTGKTLIESISMA</sequence>